<feature type="region of interest" description="Disordered" evidence="1">
    <location>
        <begin position="66"/>
        <end position="94"/>
    </location>
</feature>
<evidence type="ECO:0008006" key="5">
    <source>
        <dbReference type="Google" id="ProtNLM"/>
    </source>
</evidence>
<dbReference type="Proteomes" id="UP000540556">
    <property type="component" value="Unassembled WGS sequence"/>
</dbReference>
<gene>
    <name evidence="3" type="ORF">HLH27_11690</name>
</gene>
<name>A0A7W4PRP0_9PROT</name>
<sequence length="785" mass="85066">MQKPPGRHTMRRYGLAFALSSLTCIPMVLACGMDFPTQLLDDREGTLKSTPTTSFVYDVSHLVTPDDTLRAAGPAPTQPPDPDNTPPEPGMEGLTPLQENRVSMMRNAIDGDSAYDHADGVPEALRLYTAGAVDYALGRAGIGPDSADHARKRFQAVLDLPGDEGRSRAVWAAYMLGRVQLDRFFATGAPDAREAAIRAFAQTRALARQKLPDPLSLAVASYGEQARAYLMDGRTACGWKAFLTSAPCADRIEPANLKHAIALYAEQAARGSAGGTTSLLLIASWAMADPHRAQRLIDDPLSQALLVAYALARTGDIVNDDPRTASEYAAPEMGGPGYHDAARGTGGTGCPYCAEIRTIRPNPAVVTLVDAIRARGIDHIAHADRLAALAYRSGRYDLARTLATMQPGPLSRWVLAKLAIQRGDLAAAARYYAEAAKGFPTIATDLAPEEISRLRAEQGVLTLSRGQYIAAFDCLYTAAAIAGSRSGIASDAAYLAERVLTTDELRHYVDAHIPPTHGPAMPGAAEPEPDAIRMILARRLVRTGHIAESLRYFPEDGDPRFVRGGKPATFRSWARIYGDALHDARHRWTRIGQAQAWFTAASMARTHGMDIMATEQDPDYAVFQGGFTMGAGRNVAVLSPPDNQPIIPMTRKARTAAALPGPLVTDGERNRFAVSEAAPYQRFHYRDIAVNEAENAADLLPPRSQAFAAVLCQAAGWRADAEAELYHRYVRQGASVPFAKNFGQHCAVPDFQAAATDPYTRPLRPLHRWLHRYVTMPLTGMMARL</sequence>
<dbReference type="EMBL" id="JABEQK010000008">
    <property type="protein sequence ID" value="MBB2205674.1"/>
    <property type="molecule type" value="Genomic_DNA"/>
</dbReference>
<evidence type="ECO:0000256" key="2">
    <source>
        <dbReference type="SAM" id="SignalP"/>
    </source>
</evidence>
<dbReference type="PROSITE" id="PS51257">
    <property type="entry name" value="PROKAR_LIPOPROTEIN"/>
    <property type="match status" value="1"/>
</dbReference>
<dbReference type="AlphaFoldDB" id="A0A7W4PRP0"/>
<feature type="compositionally biased region" description="Pro residues" evidence="1">
    <location>
        <begin position="76"/>
        <end position="89"/>
    </location>
</feature>
<organism evidence="3 4">
    <name type="scientific">Gluconacetobacter takamatsuzukensis</name>
    <dbReference type="NCBI Taxonomy" id="1286190"/>
    <lineage>
        <taxon>Bacteria</taxon>
        <taxon>Pseudomonadati</taxon>
        <taxon>Pseudomonadota</taxon>
        <taxon>Alphaproteobacteria</taxon>
        <taxon>Acetobacterales</taxon>
        <taxon>Acetobacteraceae</taxon>
        <taxon>Gluconacetobacter</taxon>
    </lineage>
</organism>
<keyword evidence="2" id="KW-0732">Signal</keyword>
<dbReference type="RefSeq" id="WP_182950201.1">
    <property type="nucleotide sequence ID" value="NZ_JABEQK010000008.1"/>
</dbReference>
<feature type="signal peptide" evidence="2">
    <location>
        <begin position="1"/>
        <end position="30"/>
    </location>
</feature>
<reference evidence="3 4" key="1">
    <citation type="submission" date="2020-04" db="EMBL/GenBank/DDBJ databases">
        <title>Description of novel Gluconacetobacter.</title>
        <authorList>
            <person name="Sombolestani A."/>
        </authorList>
    </citation>
    <scope>NUCLEOTIDE SEQUENCE [LARGE SCALE GENOMIC DNA]</scope>
    <source>
        <strain evidence="3 4">LMG 27800</strain>
    </source>
</reference>
<keyword evidence="4" id="KW-1185">Reference proteome</keyword>
<evidence type="ECO:0000313" key="3">
    <source>
        <dbReference type="EMBL" id="MBB2205674.1"/>
    </source>
</evidence>
<accession>A0A7W4PRP0</accession>
<feature type="chain" id="PRO_5031240035" description="Tetratricopeptide repeat-containing protein" evidence="2">
    <location>
        <begin position="31"/>
        <end position="785"/>
    </location>
</feature>
<evidence type="ECO:0000256" key="1">
    <source>
        <dbReference type="SAM" id="MobiDB-lite"/>
    </source>
</evidence>
<evidence type="ECO:0000313" key="4">
    <source>
        <dbReference type="Proteomes" id="UP000540556"/>
    </source>
</evidence>
<comment type="caution">
    <text evidence="3">The sequence shown here is derived from an EMBL/GenBank/DDBJ whole genome shotgun (WGS) entry which is preliminary data.</text>
</comment>
<protein>
    <recommendedName>
        <fullName evidence="5">Tetratricopeptide repeat-containing protein</fullName>
    </recommendedName>
</protein>
<proteinExistence type="predicted"/>